<evidence type="ECO:0008006" key="4">
    <source>
        <dbReference type="Google" id="ProtNLM"/>
    </source>
</evidence>
<evidence type="ECO:0000313" key="3">
    <source>
        <dbReference type="Proteomes" id="UP000237104"/>
    </source>
</evidence>
<dbReference type="EMBL" id="PPXF01000058">
    <property type="protein sequence ID" value="POH61907.1"/>
    <property type="molecule type" value="Genomic_DNA"/>
</dbReference>
<feature type="region of interest" description="Disordered" evidence="1">
    <location>
        <begin position="153"/>
        <end position="205"/>
    </location>
</feature>
<dbReference type="RefSeq" id="WP_103432020.1">
    <property type="nucleotide sequence ID" value="NZ_PPXF01000058.1"/>
</dbReference>
<organism evidence="2 3">
    <name type="scientific">Cryobacterium zongtaii</name>
    <dbReference type="NCBI Taxonomy" id="1259217"/>
    <lineage>
        <taxon>Bacteria</taxon>
        <taxon>Bacillati</taxon>
        <taxon>Actinomycetota</taxon>
        <taxon>Actinomycetes</taxon>
        <taxon>Micrococcales</taxon>
        <taxon>Microbacteriaceae</taxon>
        <taxon>Cryobacterium</taxon>
    </lineage>
</organism>
<comment type="caution">
    <text evidence="2">The sequence shown here is derived from an EMBL/GenBank/DDBJ whole genome shotgun (WGS) entry which is preliminary data.</text>
</comment>
<reference evidence="2 3" key="1">
    <citation type="submission" date="2018-01" db="EMBL/GenBank/DDBJ databases">
        <title>Cryobacterium sp. nov., from glaciers in China.</title>
        <authorList>
            <person name="Liu Q."/>
            <person name="Xin Y.-H."/>
        </authorList>
    </citation>
    <scope>NUCLEOTIDE SEQUENCE [LARGE SCALE GENOMIC DNA]</scope>
    <source>
        <strain evidence="2 3">TMB1-8</strain>
    </source>
</reference>
<feature type="compositionally biased region" description="Low complexity" evidence="1">
    <location>
        <begin position="163"/>
        <end position="172"/>
    </location>
</feature>
<evidence type="ECO:0000256" key="1">
    <source>
        <dbReference type="SAM" id="MobiDB-lite"/>
    </source>
</evidence>
<protein>
    <recommendedName>
        <fullName evidence="4">DUF2076 domain-containing protein</fullName>
    </recommendedName>
</protein>
<evidence type="ECO:0000313" key="2">
    <source>
        <dbReference type="EMBL" id="POH61907.1"/>
    </source>
</evidence>
<proteinExistence type="predicted"/>
<dbReference type="OrthoDB" id="5520269at2"/>
<gene>
    <name evidence="2" type="ORF">C3B59_15150</name>
</gene>
<feature type="region of interest" description="Disordered" evidence="1">
    <location>
        <begin position="1"/>
        <end position="29"/>
    </location>
</feature>
<accession>A0A2S3Z8N6</accession>
<feature type="compositionally biased region" description="Gly residues" evidence="1">
    <location>
        <begin position="153"/>
        <end position="162"/>
    </location>
</feature>
<name>A0A2S3Z8N6_9MICO</name>
<dbReference type="AlphaFoldDB" id="A0A2S3Z8N6"/>
<feature type="compositionally biased region" description="Gly residues" evidence="1">
    <location>
        <begin position="173"/>
        <end position="205"/>
    </location>
</feature>
<dbReference type="Proteomes" id="UP000237104">
    <property type="component" value="Unassembled WGS sequence"/>
</dbReference>
<sequence length="205" mass="20906">MGFLDRLLGRPEQPEPARTAPAPQRTDDEIAVERYRYLLRTAPPETIEQVHTEAFSKLTDEQRDLLFQQLTENAMEGERPANAEPATLARSATRAELRQPGTLDRVFGGDQAGGRQGPGFGSMLGASLLGTVAGYVVGSALVGAFLPDMGGEGDAAGDGGTDPGAETTADSGDSGGDFGGDSGGGFGGDSGGFGDFGGGGDFGGF</sequence>